<dbReference type="RefSeq" id="YP_010684589.1">
    <property type="nucleotide sequence ID" value="NC_071140.1"/>
</dbReference>
<dbReference type="Proteomes" id="UP000830967">
    <property type="component" value="Segment"/>
</dbReference>
<dbReference type="KEGG" id="vg:78058943"/>
<accession>A0AAE9KSZ1</accession>
<sequence length="97" mass="10908">MNTPYAYEVTTNRGTTYLVRAGSVAHNNAVMFGYKLKPLYEGEQPHAYQTEYANGRIHSQSGALSCASRIADEIKGYVTPVWFGEPVYINQKDEELE</sequence>
<dbReference type="EMBL" id="ON086804">
    <property type="protein sequence ID" value="UPU16124.1"/>
    <property type="molecule type" value="Genomic_DNA"/>
</dbReference>
<organism evidence="1 2">
    <name type="scientific">Escherichia phage ZCEC13</name>
    <dbReference type="NCBI Taxonomy" id="2935866"/>
    <lineage>
        <taxon>Viruses</taxon>
        <taxon>Duplodnaviria</taxon>
        <taxon>Heunggongvirae</taxon>
        <taxon>Uroviricota</taxon>
        <taxon>Caudoviricetes</taxon>
        <taxon>Jameshumphriesvirinae</taxon>
        <taxon>Zewailvirus</taxon>
        <taxon>Zewailvirus ZCEC13</taxon>
    </lineage>
</organism>
<protein>
    <submittedName>
        <fullName evidence="1">Uncharacterized protein</fullName>
    </submittedName>
</protein>
<dbReference type="GeneID" id="78058943"/>
<evidence type="ECO:0000313" key="1">
    <source>
        <dbReference type="EMBL" id="UPU16124.1"/>
    </source>
</evidence>
<evidence type="ECO:0000313" key="2">
    <source>
        <dbReference type="Proteomes" id="UP000830967"/>
    </source>
</evidence>
<reference evidence="1" key="1">
    <citation type="submission" date="2022-03" db="EMBL/GenBank/DDBJ databases">
        <authorList>
            <person name="Ragab S."/>
            <person name="Abdelmoteleb M."/>
            <person name="El-Shibiny A."/>
        </authorList>
    </citation>
    <scope>NUCLEOTIDE SEQUENCE</scope>
</reference>
<proteinExistence type="predicted"/>
<name>A0AAE9KSZ1_9CAUD</name>
<keyword evidence="2" id="KW-1185">Reference proteome</keyword>